<dbReference type="InterPro" id="IPR011032">
    <property type="entry name" value="GroES-like_sf"/>
</dbReference>
<feature type="domain" description="Enoyl reductase (ER)" evidence="3">
    <location>
        <begin position="14"/>
        <end position="314"/>
    </location>
</feature>
<dbReference type="AlphaFoldDB" id="A0A7Y6A374"/>
<dbReference type="Pfam" id="PF13602">
    <property type="entry name" value="ADH_zinc_N_2"/>
    <property type="match status" value="1"/>
</dbReference>
<evidence type="ECO:0000256" key="1">
    <source>
        <dbReference type="ARBA" id="ARBA00022857"/>
    </source>
</evidence>
<dbReference type="RefSeq" id="WP_175348803.1">
    <property type="nucleotide sequence ID" value="NZ_JABMCI010000069.1"/>
</dbReference>
<dbReference type="InterPro" id="IPR013154">
    <property type="entry name" value="ADH-like_N"/>
</dbReference>
<keyword evidence="1" id="KW-0521">NADP</keyword>
<evidence type="ECO:0000259" key="3">
    <source>
        <dbReference type="SMART" id="SM00829"/>
    </source>
</evidence>
<keyword evidence="5" id="KW-1185">Reference proteome</keyword>
<organism evidence="4 5">
    <name type="scientific">Cellulomonas humilata</name>
    <dbReference type="NCBI Taxonomy" id="144055"/>
    <lineage>
        <taxon>Bacteria</taxon>
        <taxon>Bacillati</taxon>
        <taxon>Actinomycetota</taxon>
        <taxon>Actinomycetes</taxon>
        <taxon>Micrococcales</taxon>
        <taxon>Cellulomonadaceae</taxon>
        <taxon>Cellulomonas</taxon>
    </lineage>
</organism>
<dbReference type="Proteomes" id="UP000565724">
    <property type="component" value="Unassembled WGS sequence"/>
</dbReference>
<dbReference type="PANTHER" id="PTHR48106:SF18">
    <property type="entry name" value="QUINONE OXIDOREDUCTASE PIG3"/>
    <property type="match status" value="1"/>
</dbReference>
<dbReference type="GO" id="GO:0070402">
    <property type="term" value="F:NADPH binding"/>
    <property type="evidence" value="ECO:0007669"/>
    <property type="project" value="TreeGrafter"/>
</dbReference>
<name>A0A7Y6A374_9CELL</name>
<accession>A0A7Y6A374</accession>
<dbReference type="GO" id="GO:0016651">
    <property type="term" value="F:oxidoreductase activity, acting on NAD(P)H"/>
    <property type="evidence" value="ECO:0007669"/>
    <property type="project" value="TreeGrafter"/>
</dbReference>
<dbReference type="CDD" id="cd05289">
    <property type="entry name" value="MDR_like_2"/>
    <property type="match status" value="1"/>
</dbReference>
<evidence type="ECO:0000313" key="5">
    <source>
        <dbReference type="Proteomes" id="UP000565724"/>
    </source>
</evidence>
<evidence type="ECO:0000313" key="4">
    <source>
        <dbReference type="EMBL" id="NUU18882.1"/>
    </source>
</evidence>
<dbReference type="Pfam" id="PF08240">
    <property type="entry name" value="ADH_N"/>
    <property type="match status" value="1"/>
</dbReference>
<evidence type="ECO:0000256" key="2">
    <source>
        <dbReference type="ARBA" id="ARBA00023002"/>
    </source>
</evidence>
<dbReference type="Gene3D" id="3.90.180.10">
    <property type="entry name" value="Medium-chain alcohol dehydrogenases, catalytic domain"/>
    <property type="match status" value="1"/>
</dbReference>
<dbReference type="EMBL" id="JABMCI010000069">
    <property type="protein sequence ID" value="NUU18882.1"/>
    <property type="molecule type" value="Genomic_DNA"/>
</dbReference>
<dbReference type="InterPro" id="IPR020843">
    <property type="entry name" value="ER"/>
</dbReference>
<dbReference type="SMART" id="SM00829">
    <property type="entry name" value="PKS_ER"/>
    <property type="match status" value="1"/>
</dbReference>
<dbReference type="SUPFAM" id="SSF50129">
    <property type="entry name" value="GroES-like"/>
    <property type="match status" value="1"/>
</dbReference>
<comment type="caution">
    <text evidence="4">The sequence shown here is derived from an EMBL/GenBank/DDBJ whole genome shotgun (WGS) entry which is preliminary data.</text>
</comment>
<dbReference type="InterPro" id="IPR036291">
    <property type="entry name" value="NAD(P)-bd_dom_sf"/>
</dbReference>
<reference evidence="4 5" key="1">
    <citation type="submission" date="2020-05" db="EMBL/GenBank/DDBJ databases">
        <title>Genome Sequencing of Type Strains.</title>
        <authorList>
            <person name="Lemaire J.F."/>
            <person name="Inderbitzin P."/>
            <person name="Gregorio O.A."/>
            <person name="Collins S.B."/>
            <person name="Wespe N."/>
            <person name="Knight-Connoni V."/>
        </authorList>
    </citation>
    <scope>NUCLEOTIDE SEQUENCE [LARGE SCALE GENOMIC DNA]</scope>
    <source>
        <strain evidence="4 5">ATCC 25174</strain>
    </source>
</reference>
<gene>
    <name evidence="4" type="ORF">HP550_16645</name>
</gene>
<dbReference type="Gene3D" id="3.40.50.720">
    <property type="entry name" value="NAD(P)-binding Rossmann-like Domain"/>
    <property type="match status" value="1"/>
</dbReference>
<sequence>MALTSRAVVATAYGGPDVLRLIDVAPGDPGPGNVLVEVRAAGVNPTDWKGYAGAYGTDPAKLPMRLGYEVSGVVSAVGPSVRWLSPGDEIIAWRVSGGYADQIIVSELVTVRRPPTLDWPAASGLLLAGATAVHTLSATGTHDGDVVLVHGGSGGVGRMAVQLAILRGAQVIATASPWHHDDLKTLGAMPVAYGEGLLDRIHEAVRSTGPVTVAIDAVGTDEALDTSVALVEDRQRIATIAGFGRAGELGIKALGGGRGADPGTAVREAARAQLVELASDGTLDVRVAQTYPLSEVAQAHRDGQAGHSAGKLVLIP</sequence>
<protein>
    <submittedName>
        <fullName evidence="4">NADP-dependent oxidoreductase</fullName>
    </submittedName>
</protein>
<dbReference type="SUPFAM" id="SSF51735">
    <property type="entry name" value="NAD(P)-binding Rossmann-fold domains"/>
    <property type="match status" value="1"/>
</dbReference>
<proteinExistence type="predicted"/>
<dbReference type="PANTHER" id="PTHR48106">
    <property type="entry name" value="QUINONE OXIDOREDUCTASE PIG3-RELATED"/>
    <property type="match status" value="1"/>
</dbReference>
<keyword evidence="2" id="KW-0560">Oxidoreductase</keyword>